<keyword evidence="4" id="KW-1185">Reference proteome</keyword>
<reference evidence="3 4" key="1">
    <citation type="journal article" date="2017" name="Front. Microbiol.">
        <title>Labilibaculum manganireducens gen. nov., sp. nov. and Labilibaculum filiforme sp. nov., Novel Bacteroidetes Isolated from Subsurface Sediments of the Baltic Sea.</title>
        <authorList>
            <person name="Vandieken V."/>
            <person name="Marshall I.P."/>
            <person name="Niemann H."/>
            <person name="Engelen B."/>
            <person name="Cypionka H."/>
        </authorList>
    </citation>
    <scope>NUCLEOTIDE SEQUENCE [LARGE SCALE GENOMIC DNA]</scope>
    <source>
        <strain evidence="3 4">59.16B</strain>
    </source>
</reference>
<dbReference type="Gene3D" id="2.60.40.1250">
    <property type="entry name" value="Thiol:disulfide interchange protein DsbD, N-terminal domain"/>
    <property type="match status" value="1"/>
</dbReference>
<feature type="compositionally biased region" description="Basic and acidic residues" evidence="1">
    <location>
        <begin position="341"/>
        <end position="359"/>
    </location>
</feature>
<evidence type="ECO:0000256" key="2">
    <source>
        <dbReference type="SAM" id="SignalP"/>
    </source>
</evidence>
<feature type="chain" id="PRO_5014904296" evidence="2">
    <location>
        <begin position="21"/>
        <end position="654"/>
    </location>
</feature>
<dbReference type="OrthoDB" id="243450at2"/>
<feature type="region of interest" description="Disordered" evidence="1">
    <location>
        <begin position="341"/>
        <end position="367"/>
    </location>
</feature>
<dbReference type="InterPro" id="IPR036929">
    <property type="entry name" value="DsbDN_sf"/>
</dbReference>
<evidence type="ECO:0000313" key="3">
    <source>
        <dbReference type="EMBL" id="PKQ63939.1"/>
    </source>
</evidence>
<dbReference type="EMBL" id="MVDD01000004">
    <property type="protein sequence ID" value="PKQ63939.1"/>
    <property type="molecule type" value="Genomic_DNA"/>
</dbReference>
<organism evidence="3 4">
    <name type="scientific">Labilibaculum filiforme</name>
    <dbReference type="NCBI Taxonomy" id="1940526"/>
    <lineage>
        <taxon>Bacteria</taxon>
        <taxon>Pseudomonadati</taxon>
        <taxon>Bacteroidota</taxon>
        <taxon>Bacteroidia</taxon>
        <taxon>Marinilabiliales</taxon>
        <taxon>Marinifilaceae</taxon>
        <taxon>Labilibaculum</taxon>
    </lineage>
</organism>
<evidence type="ECO:0000256" key="1">
    <source>
        <dbReference type="SAM" id="MobiDB-lite"/>
    </source>
</evidence>
<keyword evidence="2" id="KW-0732">Signal</keyword>
<sequence>MIKKIFTLLVILNVVLIAQAQEKQDVSVLYVGYSPDKEMPANTPTSWTSGERFAKEYKTRMPAFIDYLNQYFAKVESVDCRDYTADLSKKFDVTIFDERVKSIKDRIYERDPKTGATLKYEPAVYLPADFNSPSVFIGHPAADMGNPLGSKLDWYCLCLDRHAHHTKFDHAIFKGPFKVNPTIKDRPTPAPILKSWDGLDMPAEIPMWEVNTEGYHDGNGYRIGMVARGWGFTDSPDAEVISSGECDKQKTAVAIGRHGNHFLWGFAGSPDYMTDEAKQVFANAIVYTYKHKNDQFIAKKYNQRIATRVYIDELAFYTTKKSYDGTVKFYQEMNKKTAKAQKELKEKQAKGEELSENEKMTLSMPTQELPTREEYLKKQIGRNSWSSITGLDTLKVRTFLKENKPYFFSQPDGMYDLRVDEDAKSLGVANTDIKILDVAISLLETGKDAEKANRLLWRYTIEDFATATEWRTWYNKYKSKMFFTEAGGYVWLINDANANPDTRPRKDKKVEDKKEAVATIELDEPTHEEPVSAGAILVDGENEGEKLVVIQTKIMEGYHIYAYVPKGEAYIKTEQGIELPANVELVGKWKKTAPAPYPGKPGILIYKNDDSFQQAIKIGADVEKGTTITCWLYYQCCDASICFPPKKKEFILEI</sequence>
<gene>
    <name evidence="3" type="ORF">BZG02_07970</name>
</gene>
<feature type="signal peptide" evidence="2">
    <location>
        <begin position="1"/>
        <end position="20"/>
    </location>
</feature>
<name>A0A2N3I0T6_9BACT</name>
<dbReference type="Proteomes" id="UP000233535">
    <property type="component" value="Unassembled WGS sequence"/>
</dbReference>
<protein>
    <submittedName>
        <fullName evidence="3">Uncharacterized protein</fullName>
    </submittedName>
</protein>
<comment type="caution">
    <text evidence="3">The sequence shown here is derived from an EMBL/GenBank/DDBJ whole genome shotgun (WGS) entry which is preliminary data.</text>
</comment>
<evidence type="ECO:0000313" key="4">
    <source>
        <dbReference type="Proteomes" id="UP000233535"/>
    </source>
</evidence>
<dbReference type="AlphaFoldDB" id="A0A2N3I0T6"/>
<proteinExistence type="predicted"/>
<accession>A0A2N3I0T6</accession>
<dbReference type="RefSeq" id="WP_101260887.1">
    <property type="nucleotide sequence ID" value="NZ_MVDD01000004.1"/>
</dbReference>